<feature type="binding site" evidence="6">
    <location>
        <position position="100"/>
    </location>
    <ligand>
        <name>ATP</name>
        <dbReference type="ChEBI" id="CHEBI:30616"/>
    </ligand>
</feature>
<keyword evidence="10" id="KW-1185">Reference proteome</keyword>
<dbReference type="PROSITE" id="PS00107">
    <property type="entry name" value="PROTEIN_KINASE_ATP"/>
    <property type="match status" value="1"/>
</dbReference>
<feature type="compositionally biased region" description="Low complexity" evidence="7">
    <location>
        <begin position="363"/>
        <end position="379"/>
    </location>
</feature>
<evidence type="ECO:0000256" key="6">
    <source>
        <dbReference type="PROSITE-ProRule" id="PRU10141"/>
    </source>
</evidence>
<dbReference type="PROSITE" id="PS50011">
    <property type="entry name" value="PROTEIN_KINASE_DOM"/>
    <property type="match status" value="1"/>
</dbReference>
<dbReference type="OrthoDB" id="40902at2759"/>
<dbReference type="FunFam" id="1.10.510.10:FF:000026">
    <property type="entry name" value="Calcium/calmodulin-dependent protein kinase type 1"/>
    <property type="match status" value="1"/>
</dbReference>
<evidence type="ECO:0000313" key="10">
    <source>
        <dbReference type="Proteomes" id="UP000007110"/>
    </source>
</evidence>
<dbReference type="AlphaFoldDB" id="A0A7M7RCN9"/>
<dbReference type="OMA" id="WLEATNN"/>
<dbReference type="Pfam" id="PF00069">
    <property type="entry name" value="Pkinase"/>
    <property type="match status" value="1"/>
</dbReference>
<keyword evidence="3 6" id="KW-0547">Nucleotide-binding</keyword>
<feature type="compositionally biased region" description="Basic and acidic residues" evidence="7">
    <location>
        <begin position="385"/>
        <end position="407"/>
    </location>
</feature>
<dbReference type="PANTHER" id="PTHR24347">
    <property type="entry name" value="SERINE/THREONINE-PROTEIN KINASE"/>
    <property type="match status" value="1"/>
</dbReference>
<evidence type="ECO:0000256" key="5">
    <source>
        <dbReference type="ARBA" id="ARBA00022840"/>
    </source>
</evidence>
<dbReference type="KEGG" id="spu:583941"/>
<dbReference type="GeneID" id="583941"/>
<dbReference type="InParanoid" id="A0A7M7RCN9"/>
<feature type="compositionally biased region" description="Polar residues" evidence="7">
    <location>
        <begin position="408"/>
        <end position="421"/>
    </location>
</feature>
<keyword evidence="4" id="KW-0418">Kinase</keyword>
<keyword evidence="2" id="KW-0808">Transferase</keyword>
<dbReference type="InterPro" id="IPR011009">
    <property type="entry name" value="Kinase-like_dom_sf"/>
</dbReference>
<reference evidence="10" key="1">
    <citation type="submission" date="2015-02" db="EMBL/GenBank/DDBJ databases">
        <title>Genome sequencing for Strongylocentrotus purpuratus.</title>
        <authorList>
            <person name="Murali S."/>
            <person name="Liu Y."/>
            <person name="Vee V."/>
            <person name="English A."/>
            <person name="Wang M."/>
            <person name="Skinner E."/>
            <person name="Han Y."/>
            <person name="Muzny D.M."/>
            <person name="Worley K.C."/>
            <person name="Gibbs R.A."/>
        </authorList>
    </citation>
    <scope>NUCLEOTIDE SEQUENCE</scope>
</reference>
<evidence type="ECO:0000313" key="9">
    <source>
        <dbReference type="EnsemblMetazoa" id="XP_788919"/>
    </source>
</evidence>
<sequence>MGCGSGKLAPDSPIIDKHIDWVKTVETGGVPSYAGNNNKVSQYNRVNNGENKSQRRAKWKVKFDPRVNAKYDIKALIGTGTYSRVVRVEHRSTRQPYAIKMVEKKRDGKQFWEVELTILRRVRHTNIIQLLEVYDGKDRIYMIMELATGGELFDRIVTRGNFTERDATRVLHMVLDAMRYLHGLGITHRDLKPENLLYYHPGNESKIMITDFGLASFRKTTEGSENNMMRTICGTPEYISPEILLRKPYTQSVDLWAIGVVAYILLSGRMPFDDDNRTRLYRKILRAKYSFTGDPWKDVSPAGKDFIDKLLLINQSERMTATQALKHPWIITMAAQSSLKNLQRSISQNWLKHTSTRSRSARSTRSNHSNKSSKSLRSNRGQRVKSKDLDKLAKEIKKETKTSDGKNGRTSTTPDKSTKSLSPKPLPGITQHPTSKSSQSSSRNDQSSAKSDQSSSRDDHSVRSSRNSQSVLSSRNDQSSSKNDQSVVSSRNDQSSSKNDQSVLSTPRNGQSVLSSMNHQSSSRNDQTVVTPRNGQPNLTSTEDHPLSKVSIDHHLTRPSVLPPLNPQKTSSSSS</sequence>
<dbReference type="InterPro" id="IPR017441">
    <property type="entry name" value="Protein_kinase_ATP_BS"/>
</dbReference>
<dbReference type="PROSITE" id="PS00108">
    <property type="entry name" value="PROTEIN_KINASE_ST"/>
    <property type="match status" value="1"/>
</dbReference>
<dbReference type="SMART" id="SM00220">
    <property type="entry name" value="S_TKc"/>
    <property type="match status" value="1"/>
</dbReference>
<dbReference type="GO" id="GO:0005524">
    <property type="term" value="F:ATP binding"/>
    <property type="evidence" value="ECO:0007669"/>
    <property type="project" value="UniProtKB-UniRule"/>
</dbReference>
<accession>A0A7M7RCN9</accession>
<keyword evidence="1" id="KW-0723">Serine/threonine-protein kinase</keyword>
<evidence type="ECO:0000256" key="4">
    <source>
        <dbReference type="ARBA" id="ARBA00022777"/>
    </source>
</evidence>
<dbReference type="CDD" id="cd14087">
    <property type="entry name" value="STKc_PSKH1"/>
    <property type="match status" value="1"/>
</dbReference>
<dbReference type="GO" id="GO:0005737">
    <property type="term" value="C:cytoplasm"/>
    <property type="evidence" value="ECO:0000318"/>
    <property type="project" value="GO_Central"/>
</dbReference>
<dbReference type="Gene3D" id="1.10.510.10">
    <property type="entry name" value="Transferase(Phosphotransferase) domain 1"/>
    <property type="match status" value="1"/>
</dbReference>
<dbReference type="InterPro" id="IPR000719">
    <property type="entry name" value="Prot_kinase_dom"/>
</dbReference>
<reference evidence="9" key="2">
    <citation type="submission" date="2021-01" db="UniProtKB">
        <authorList>
            <consortium name="EnsemblMetazoa"/>
        </authorList>
    </citation>
    <scope>IDENTIFICATION</scope>
</reference>
<evidence type="ECO:0000256" key="7">
    <source>
        <dbReference type="SAM" id="MobiDB-lite"/>
    </source>
</evidence>
<dbReference type="SUPFAM" id="SSF56112">
    <property type="entry name" value="Protein kinase-like (PK-like)"/>
    <property type="match status" value="1"/>
</dbReference>
<feature type="compositionally biased region" description="Polar residues" evidence="7">
    <location>
        <begin position="504"/>
        <end position="541"/>
    </location>
</feature>
<proteinExistence type="predicted"/>
<feature type="compositionally biased region" description="Low complexity" evidence="7">
    <location>
        <begin position="464"/>
        <end position="503"/>
    </location>
</feature>
<dbReference type="Proteomes" id="UP000007110">
    <property type="component" value="Unassembled WGS sequence"/>
</dbReference>
<evidence type="ECO:0000259" key="8">
    <source>
        <dbReference type="PROSITE" id="PS50011"/>
    </source>
</evidence>
<feature type="domain" description="Protein kinase" evidence="8">
    <location>
        <begin position="71"/>
        <end position="330"/>
    </location>
</feature>
<dbReference type="FunCoup" id="A0A7M7RCN9">
    <property type="interactions" value="208"/>
</dbReference>
<feature type="compositionally biased region" description="Low complexity" evidence="7">
    <location>
        <begin position="435"/>
        <end position="454"/>
    </location>
</feature>
<dbReference type="GO" id="GO:0004674">
    <property type="term" value="F:protein serine/threonine kinase activity"/>
    <property type="evidence" value="ECO:0000318"/>
    <property type="project" value="GO_Central"/>
</dbReference>
<organism evidence="9 10">
    <name type="scientific">Strongylocentrotus purpuratus</name>
    <name type="common">Purple sea urchin</name>
    <dbReference type="NCBI Taxonomy" id="7668"/>
    <lineage>
        <taxon>Eukaryota</taxon>
        <taxon>Metazoa</taxon>
        <taxon>Echinodermata</taxon>
        <taxon>Eleutherozoa</taxon>
        <taxon>Echinozoa</taxon>
        <taxon>Echinoidea</taxon>
        <taxon>Euechinoidea</taxon>
        <taxon>Echinacea</taxon>
        <taxon>Camarodonta</taxon>
        <taxon>Echinidea</taxon>
        <taxon>Strongylocentrotidae</taxon>
        <taxon>Strongylocentrotus</taxon>
    </lineage>
</organism>
<feature type="region of interest" description="Disordered" evidence="7">
    <location>
        <begin position="350"/>
        <end position="575"/>
    </location>
</feature>
<protein>
    <recommendedName>
        <fullName evidence="8">Protein kinase domain-containing protein</fullName>
    </recommendedName>
</protein>
<name>A0A7M7RCN9_STRPU</name>
<feature type="compositionally biased region" description="Basic and acidic residues" evidence="7">
    <location>
        <begin position="542"/>
        <end position="556"/>
    </location>
</feature>
<evidence type="ECO:0000256" key="3">
    <source>
        <dbReference type="ARBA" id="ARBA00022741"/>
    </source>
</evidence>
<dbReference type="InterPro" id="IPR008271">
    <property type="entry name" value="Ser/Thr_kinase_AS"/>
</dbReference>
<dbReference type="RefSeq" id="XP_788919.2">
    <property type="nucleotide sequence ID" value="XM_783826.5"/>
</dbReference>
<evidence type="ECO:0000256" key="1">
    <source>
        <dbReference type="ARBA" id="ARBA00022527"/>
    </source>
</evidence>
<dbReference type="EnsemblMetazoa" id="XM_783826">
    <property type="protein sequence ID" value="XP_788919"/>
    <property type="gene ID" value="LOC583941"/>
</dbReference>
<keyword evidence="5 6" id="KW-0067">ATP-binding</keyword>
<evidence type="ECO:0000256" key="2">
    <source>
        <dbReference type="ARBA" id="ARBA00022679"/>
    </source>
</evidence>